<dbReference type="HOGENOM" id="CLU_1360842_0_0_1"/>
<name>W3WQE9_PESFW</name>
<dbReference type="RefSeq" id="XP_007840312.1">
    <property type="nucleotide sequence ID" value="XM_007842121.1"/>
</dbReference>
<dbReference type="EMBL" id="KI912119">
    <property type="protein sequence ID" value="ETS75056.1"/>
    <property type="molecule type" value="Genomic_DNA"/>
</dbReference>
<feature type="region of interest" description="Disordered" evidence="1">
    <location>
        <begin position="168"/>
        <end position="201"/>
    </location>
</feature>
<dbReference type="KEGG" id="pfy:PFICI_13540"/>
<proteinExistence type="predicted"/>
<evidence type="ECO:0000256" key="1">
    <source>
        <dbReference type="SAM" id="MobiDB-lite"/>
    </source>
</evidence>
<accession>W3WQE9</accession>
<dbReference type="AlphaFoldDB" id="W3WQE9"/>
<feature type="compositionally biased region" description="Low complexity" evidence="1">
    <location>
        <begin position="9"/>
        <end position="18"/>
    </location>
</feature>
<evidence type="ECO:0000313" key="2">
    <source>
        <dbReference type="EMBL" id="ETS75056.1"/>
    </source>
</evidence>
<gene>
    <name evidence="2" type="ORF">PFICI_13540</name>
</gene>
<dbReference type="InParanoid" id="W3WQE9"/>
<dbReference type="GeneID" id="19278553"/>
<feature type="region of interest" description="Disordered" evidence="1">
    <location>
        <begin position="1"/>
        <end position="21"/>
    </location>
</feature>
<organism evidence="2 3">
    <name type="scientific">Pestalotiopsis fici (strain W106-1 / CGMCC3.15140)</name>
    <dbReference type="NCBI Taxonomy" id="1229662"/>
    <lineage>
        <taxon>Eukaryota</taxon>
        <taxon>Fungi</taxon>
        <taxon>Dikarya</taxon>
        <taxon>Ascomycota</taxon>
        <taxon>Pezizomycotina</taxon>
        <taxon>Sordariomycetes</taxon>
        <taxon>Xylariomycetidae</taxon>
        <taxon>Amphisphaeriales</taxon>
        <taxon>Sporocadaceae</taxon>
        <taxon>Pestalotiopsis</taxon>
    </lineage>
</organism>
<dbReference type="Proteomes" id="UP000030651">
    <property type="component" value="Unassembled WGS sequence"/>
</dbReference>
<sequence>MPRKRRSSLRSQLRSPSRYGTPNIFNPIRPKHAEAPALLETARKYFGKVELWADDFVGDVETTVTTRDVHACIAVIDAFSRAEKFIIDSKSWLTGESLNFTALSAARMLCILNQFKHGDSYRLTISGSGKVIRKGWIAINPVDVEIENNNPVKVRRLLYNQRSFRDEQYLQQGTPTPEPRHRPRTRSHTKKQKKRRSGRGI</sequence>
<reference evidence="3" key="1">
    <citation type="journal article" date="2015" name="BMC Genomics">
        <title>Genomic and transcriptomic analysis of the endophytic fungus Pestalotiopsis fici reveals its lifestyle and high potential for synthesis of natural products.</title>
        <authorList>
            <person name="Wang X."/>
            <person name="Zhang X."/>
            <person name="Liu L."/>
            <person name="Xiang M."/>
            <person name="Wang W."/>
            <person name="Sun X."/>
            <person name="Che Y."/>
            <person name="Guo L."/>
            <person name="Liu G."/>
            <person name="Guo L."/>
            <person name="Wang C."/>
            <person name="Yin W.B."/>
            <person name="Stadler M."/>
            <person name="Zhang X."/>
            <person name="Liu X."/>
        </authorList>
    </citation>
    <scope>NUCLEOTIDE SEQUENCE [LARGE SCALE GENOMIC DNA]</scope>
    <source>
        <strain evidence="3">W106-1 / CGMCC3.15140</strain>
    </source>
</reference>
<keyword evidence="3" id="KW-1185">Reference proteome</keyword>
<protein>
    <submittedName>
        <fullName evidence="2">Uncharacterized protein</fullName>
    </submittedName>
</protein>
<feature type="compositionally biased region" description="Basic residues" evidence="1">
    <location>
        <begin position="181"/>
        <end position="201"/>
    </location>
</feature>
<evidence type="ECO:0000313" key="3">
    <source>
        <dbReference type="Proteomes" id="UP000030651"/>
    </source>
</evidence>